<keyword evidence="1" id="KW-0472">Membrane</keyword>
<dbReference type="AlphaFoldDB" id="A0A3N4EEW1"/>
<feature type="transmembrane region" description="Helical" evidence="1">
    <location>
        <begin position="146"/>
        <end position="166"/>
    </location>
</feature>
<keyword evidence="1" id="KW-1133">Transmembrane helix</keyword>
<evidence type="ECO:0000313" key="5">
    <source>
        <dbReference type="Proteomes" id="UP000278855"/>
    </source>
</evidence>
<feature type="transmembrane region" description="Helical" evidence="1">
    <location>
        <begin position="9"/>
        <end position="30"/>
    </location>
</feature>
<feature type="transmembrane region" description="Helical" evidence="1">
    <location>
        <begin position="50"/>
        <end position="72"/>
    </location>
</feature>
<organism evidence="3 5">
    <name type="scientific">Shewanella psychromarinicola</name>
    <dbReference type="NCBI Taxonomy" id="2487742"/>
    <lineage>
        <taxon>Bacteria</taxon>
        <taxon>Pseudomonadati</taxon>
        <taxon>Pseudomonadota</taxon>
        <taxon>Gammaproteobacteria</taxon>
        <taxon>Alteromonadales</taxon>
        <taxon>Shewanellaceae</taxon>
        <taxon>Shewanella</taxon>
    </lineage>
</organism>
<dbReference type="KEGG" id="spsr:EGC80_05310"/>
<feature type="transmembrane region" description="Helical" evidence="1">
    <location>
        <begin position="84"/>
        <end position="100"/>
    </location>
</feature>
<name>A0A3N4EEW1_9GAMM</name>
<evidence type="ECO:0000313" key="3">
    <source>
        <dbReference type="EMBL" id="RPA32501.1"/>
    </source>
</evidence>
<reference evidence="3" key="3">
    <citation type="submission" date="2018-11" db="EMBL/GenBank/DDBJ databases">
        <authorList>
            <person name="Hwang Y.J."/>
            <person name="Hwang C.Y."/>
        </authorList>
    </citation>
    <scope>NUCLEOTIDE SEQUENCE</scope>
    <source>
        <strain evidence="3">R106</strain>
    </source>
</reference>
<keyword evidence="4" id="KW-1185">Reference proteome</keyword>
<dbReference type="EMBL" id="CP034073">
    <property type="protein sequence ID" value="AZG34402.1"/>
    <property type="molecule type" value="Genomic_DNA"/>
</dbReference>
<proteinExistence type="predicted"/>
<evidence type="ECO:0000313" key="4">
    <source>
        <dbReference type="Proteomes" id="UP000273778"/>
    </source>
</evidence>
<feature type="transmembrane region" description="Helical" evidence="1">
    <location>
        <begin position="120"/>
        <end position="137"/>
    </location>
</feature>
<dbReference type="RefSeq" id="WP_101033551.1">
    <property type="nucleotide sequence ID" value="NZ_CP034073.1"/>
</dbReference>
<reference evidence="5" key="2">
    <citation type="submission" date="2018-11" db="EMBL/GenBank/DDBJ databases">
        <title>Shewanella sp. R106.</title>
        <authorList>
            <person name="Hwang Y.J."/>
            <person name="Hwang C.Y."/>
        </authorList>
    </citation>
    <scope>NUCLEOTIDE SEQUENCE [LARGE SCALE GENOMIC DNA]</scope>
    <source>
        <strain evidence="5">R106</strain>
    </source>
</reference>
<gene>
    <name evidence="3" type="ORF">EGC77_11930</name>
    <name evidence="2" type="ORF">EGC80_05310</name>
</gene>
<dbReference type="OrthoDB" id="451713at2"/>
<dbReference type="Proteomes" id="UP000278855">
    <property type="component" value="Unassembled WGS sequence"/>
</dbReference>
<sequence>MKKIPSRQLLFTFIASISALVVVAEMSFIFDVDIPLMTRDVAAIGNIHPLSGFLSSLGILLWCAVVSICFFMARVLRHSNQREIVNFLYYSALLTLYLMLDDLFQFHDSLVSQYLGLNEKVVYLILGVAVSAYLLTFRSLILKTNYYFLLLALVFLGFSVVIDAILPPELWRLLGHWEYFIEDGAKWLGIVAWCSYFVNTSHQFLESEFSSTDPFKRMLVPSAADGELGVNQSLLQ</sequence>
<reference evidence="2 4" key="1">
    <citation type="submission" date="2018-11" db="EMBL/GenBank/DDBJ databases">
        <title>Shewanella sp. M2.</title>
        <authorList>
            <person name="Hwang Y.J."/>
            <person name="Hwang C.Y."/>
        </authorList>
    </citation>
    <scope>NUCLEOTIDE SEQUENCE [LARGE SCALE GENOMIC DNA]</scope>
    <source>
        <strain evidence="2 4">M2</strain>
    </source>
</reference>
<dbReference type="EMBL" id="RKKB01000003">
    <property type="protein sequence ID" value="RPA32501.1"/>
    <property type="molecule type" value="Genomic_DNA"/>
</dbReference>
<protein>
    <submittedName>
        <fullName evidence="3">Uncharacterized protein</fullName>
    </submittedName>
</protein>
<evidence type="ECO:0000256" key="1">
    <source>
        <dbReference type="SAM" id="Phobius"/>
    </source>
</evidence>
<evidence type="ECO:0000313" key="2">
    <source>
        <dbReference type="EMBL" id="AZG34402.1"/>
    </source>
</evidence>
<dbReference type="Proteomes" id="UP000273778">
    <property type="component" value="Chromosome"/>
</dbReference>
<accession>A0A3N4EEW1</accession>
<keyword evidence="1" id="KW-0812">Transmembrane</keyword>